<dbReference type="eggNOG" id="ENOG502RY55">
    <property type="taxonomic scope" value="Eukaryota"/>
</dbReference>
<keyword evidence="2" id="KW-0662">Pyridine nucleotide biosynthesis</keyword>
<evidence type="ECO:0000256" key="1">
    <source>
        <dbReference type="ARBA" id="ARBA00004790"/>
    </source>
</evidence>
<dbReference type="Gene3D" id="3.40.50.620">
    <property type="entry name" value="HUPs"/>
    <property type="match status" value="1"/>
</dbReference>
<dbReference type="RefSeq" id="XP_007509937.1">
    <property type="nucleotide sequence ID" value="XM_007509875.1"/>
</dbReference>
<dbReference type="Proteomes" id="UP000198341">
    <property type="component" value="Chromosome 12"/>
</dbReference>
<gene>
    <name evidence="8" type="ordered locus">Bathy12g00100</name>
</gene>
<keyword evidence="7" id="KW-0520">NAD</keyword>
<dbReference type="GeneID" id="19012319"/>
<reference evidence="8 9" key="1">
    <citation type="submission" date="2011-10" db="EMBL/GenBank/DDBJ databases">
        <authorList>
            <person name="Genoscope - CEA"/>
        </authorList>
    </citation>
    <scope>NUCLEOTIDE SEQUENCE [LARGE SCALE GENOMIC DNA]</scope>
    <source>
        <strain evidence="8 9">RCC 1105</strain>
    </source>
</reference>
<dbReference type="EMBL" id="FO082267">
    <property type="protein sequence ID" value="CCO19052.1"/>
    <property type="molecule type" value="Genomic_DNA"/>
</dbReference>
<comment type="pathway">
    <text evidence="1">Cofactor biosynthesis; NAD(+) biosynthesis.</text>
</comment>
<dbReference type="AlphaFoldDB" id="K8ELE8"/>
<evidence type="ECO:0000256" key="3">
    <source>
        <dbReference type="ARBA" id="ARBA00022679"/>
    </source>
</evidence>
<dbReference type="InterPro" id="IPR005248">
    <property type="entry name" value="NadD/NMNAT"/>
</dbReference>
<proteinExistence type="predicted"/>
<protein>
    <submittedName>
        <fullName evidence="8">Uncharacterized protein</fullName>
    </submittedName>
</protein>
<keyword evidence="4" id="KW-0548">Nucleotidyltransferase</keyword>
<evidence type="ECO:0000256" key="4">
    <source>
        <dbReference type="ARBA" id="ARBA00022695"/>
    </source>
</evidence>
<dbReference type="PANTHER" id="PTHR39321:SF3">
    <property type="entry name" value="PHOSPHOPANTETHEINE ADENYLYLTRANSFERASE"/>
    <property type="match status" value="1"/>
</dbReference>
<keyword evidence="3" id="KW-0808">Transferase</keyword>
<keyword evidence="5" id="KW-0547">Nucleotide-binding</keyword>
<organism evidence="8 9">
    <name type="scientific">Bathycoccus prasinos</name>
    <dbReference type="NCBI Taxonomy" id="41875"/>
    <lineage>
        <taxon>Eukaryota</taxon>
        <taxon>Viridiplantae</taxon>
        <taxon>Chlorophyta</taxon>
        <taxon>Mamiellophyceae</taxon>
        <taxon>Mamiellales</taxon>
        <taxon>Bathycoccaceae</taxon>
        <taxon>Bathycoccus</taxon>
    </lineage>
</organism>
<accession>K8ELE8</accession>
<evidence type="ECO:0000256" key="6">
    <source>
        <dbReference type="ARBA" id="ARBA00022840"/>
    </source>
</evidence>
<evidence type="ECO:0000256" key="2">
    <source>
        <dbReference type="ARBA" id="ARBA00022642"/>
    </source>
</evidence>
<dbReference type="GO" id="GO:0005524">
    <property type="term" value="F:ATP binding"/>
    <property type="evidence" value="ECO:0007669"/>
    <property type="project" value="UniProtKB-KW"/>
</dbReference>
<dbReference type="GO" id="GO:0009435">
    <property type="term" value="P:NAD+ biosynthetic process"/>
    <property type="evidence" value="ECO:0007669"/>
    <property type="project" value="InterPro"/>
</dbReference>
<keyword evidence="9" id="KW-1185">Reference proteome</keyword>
<sequence length="260" mass="29524">MKKRRKNIALFGLSANPVTDRGGHGEIVKALLAMERIKTNGDDDDDDDDKLYDEVWVVPVYRHAFESKNDAMLKTKMPNFQQRCEMCEKQFSIPGEGKNSVQRVKVRRIELEATEWKRKVTGDANATIVGTFELLDYLRNVYEKEKDDFEKRNIEYTFVMGKDAYDDLIGGKWIRGDEILKTTNLVVVPRISSTAPTTATATPTMIKEAKSVVFLDNISGLRDVSSTAVREAISSGNKPSTIEELNPFVAEFIEENRLYK</sequence>
<evidence type="ECO:0000256" key="7">
    <source>
        <dbReference type="ARBA" id="ARBA00023027"/>
    </source>
</evidence>
<dbReference type="InterPro" id="IPR014729">
    <property type="entry name" value="Rossmann-like_a/b/a_fold"/>
</dbReference>
<dbReference type="OrthoDB" id="422187at2759"/>
<evidence type="ECO:0000313" key="8">
    <source>
        <dbReference type="EMBL" id="CCO19052.1"/>
    </source>
</evidence>
<keyword evidence="6" id="KW-0067">ATP-binding</keyword>
<dbReference type="SUPFAM" id="SSF52374">
    <property type="entry name" value="Nucleotidylyl transferase"/>
    <property type="match status" value="1"/>
</dbReference>
<evidence type="ECO:0000313" key="9">
    <source>
        <dbReference type="Proteomes" id="UP000198341"/>
    </source>
</evidence>
<dbReference type="GO" id="GO:0016779">
    <property type="term" value="F:nucleotidyltransferase activity"/>
    <property type="evidence" value="ECO:0007669"/>
    <property type="project" value="UniProtKB-KW"/>
</dbReference>
<name>K8ELE8_9CHLO</name>
<dbReference type="PANTHER" id="PTHR39321">
    <property type="entry name" value="NICOTINATE-NUCLEOTIDE ADENYLYLTRANSFERASE-RELATED"/>
    <property type="match status" value="1"/>
</dbReference>
<dbReference type="KEGG" id="bpg:Bathy12g00100"/>
<evidence type="ECO:0000256" key="5">
    <source>
        <dbReference type="ARBA" id="ARBA00022741"/>
    </source>
</evidence>